<dbReference type="Pfam" id="PF11042">
    <property type="entry name" value="DUF2750"/>
    <property type="match status" value="1"/>
</dbReference>
<dbReference type="RefSeq" id="WP_016419398.1">
    <property type="nucleotide sequence ID" value="NZ_FNND01000001.1"/>
</dbReference>
<dbReference type="EMBL" id="FNND01000001">
    <property type="protein sequence ID" value="SDW03324.1"/>
    <property type="molecule type" value="Genomic_DNA"/>
</dbReference>
<dbReference type="InterPro" id="IPR021284">
    <property type="entry name" value="DUF2750"/>
</dbReference>
<evidence type="ECO:0008006" key="3">
    <source>
        <dbReference type="Google" id="ProtNLM"/>
    </source>
</evidence>
<gene>
    <name evidence="1" type="ORF">SAMN05444420_10175</name>
</gene>
<evidence type="ECO:0000313" key="1">
    <source>
        <dbReference type="EMBL" id="SDW03324.1"/>
    </source>
</evidence>
<proteinExistence type="predicted"/>
<dbReference type="Proteomes" id="UP000182771">
    <property type="component" value="Unassembled WGS sequence"/>
</dbReference>
<keyword evidence="2" id="KW-1185">Reference proteome</keyword>
<organism evidence="1 2">
    <name type="scientific">Capnocytophaga granulosa</name>
    <dbReference type="NCBI Taxonomy" id="45242"/>
    <lineage>
        <taxon>Bacteria</taxon>
        <taxon>Pseudomonadati</taxon>
        <taxon>Bacteroidota</taxon>
        <taxon>Flavobacteriia</taxon>
        <taxon>Flavobacteriales</taxon>
        <taxon>Flavobacteriaceae</taxon>
        <taxon>Capnocytophaga</taxon>
    </lineage>
</organism>
<reference evidence="1 2" key="1">
    <citation type="submission" date="2016-10" db="EMBL/GenBank/DDBJ databases">
        <authorList>
            <person name="Varghese N."/>
            <person name="Submissions S."/>
        </authorList>
    </citation>
    <scope>NUCLEOTIDE SEQUENCE [LARGE SCALE GENOMIC DNA]</scope>
    <source>
        <strain evidence="1 2">DSM 11449</strain>
    </source>
</reference>
<dbReference type="GeneID" id="85018049"/>
<dbReference type="AlphaFoldDB" id="A0A1H2Q9F9"/>
<name>A0A1H2Q9F9_9FLAO</name>
<accession>A0A1H2Q9F9</accession>
<evidence type="ECO:0000313" key="2">
    <source>
        <dbReference type="Proteomes" id="UP000182771"/>
    </source>
</evidence>
<sequence>MEQELLDSYFHFIREVVATGIVYCLRDTQSEYVAACTSNQFVTQDDEEQVGVFAFWSDKEKAQACQKEEWKEYTVSEIPLAEFMEDWCLSMYQDDIVAGIDFSQDLYGYEETPMELLKTLIAEVEANEVALSFNGFTSLDDLKEYVKEIEAE</sequence>
<protein>
    <recommendedName>
        <fullName evidence="3">DUF2750 domain-containing protein</fullName>
    </recommendedName>
</protein>
<comment type="caution">
    <text evidence="1">The sequence shown here is derived from an EMBL/GenBank/DDBJ whole genome shotgun (WGS) entry which is preliminary data.</text>
</comment>
<dbReference type="OrthoDB" id="2936081at2"/>